<dbReference type="Pfam" id="PF10589">
    <property type="entry name" value="NADH_4Fe-4S"/>
    <property type="match status" value="1"/>
</dbReference>
<dbReference type="SMART" id="SM00928">
    <property type="entry name" value="NADH_4Fe-4S"/>
    <property type="match status" value="1"/>
</dbReference>
<keyword evidence="6 13" id="KW-0288">FMN</keyword>
<evidence type="ECO:0000256" key="5">
    <source>
        <dbReference type="ARBA" id="ARBA00022630"/>
    </source>
</evidence>
<evidence type="ECO:0000256" key="6">
    <source>
        <dbReference type="ARBA" id="ARBA00022643"/>
    </source>
</evidence>
<evidence type="ECO:0000256" key="10">
    <source>
        <dbReference type="ARBA" id="ARBA00023014"/>
    </source>
</evidence>
<dbReference type="NCBIfam" id="TIGR01959">
    <property type="entry name" value="nuoF_fam"/>
    <property type="match status" value="1"/>
</dbReference>
<dbReference type="EC" id="7.1.1.-" evidence="13"/>
<dbReference type="PROSITE" id="PS00644">
    <property type="entry name" value="COMPLEX1_51K_1"/>
    <property type="match status" value="1"/>
</dbReference>
<evidence type="ECO:0000259" key="14">
    <source>
        <dbReference type="SMART" id="SM00928"/>
    </source>
</evidence>
<dbReference type="Pfam" id="PF22461">
    <property type="entry name" value="SLBB_2"/>
    <property type="match status" value="1"/>
</dbReference>
<comment type="cofactor">
    <cofactor evidence="2 13">
        <name>[4Fe-4S] cluster</name>
        <dbReference type="ChEBI" id="CHEBI:49883"/>
    </cofactor>
</comment>
<dbReference type="EMBL" id="JABXWD010000268">
    <property type="protein sequence ID" value="MBV6342501.1"/>
    <property type="molecule type" value="Genomic_DNA"/>
</dbReference>
<dbReference type="SUPFAM" id="SSF142984">
    <property type="entry name" value="Nqo1 middle domain-like"/>
    <property type="match status" value="1"/>
</dbReference>
<dbReference type="Proteomes" id="UP001196980">
    <property type="component" value="Unassembled WGS sequence"/>
</dbReference>
<comment type="function">
    <text evidence="13">NDH-1 shuttles electrons from NADH, via FMN and iron-sulfur (Fe-S) centers, to quinones in the respiratory chain.</text>
</comment>
<accession>A0ABS6S109</accession>
<protein>
    <recommendedName>
        <fullName evidence="13">NADH-quinone oxidoreductase subunit F</fullName>
        <ecNumber evidence="13">7.1.1.-</ecNumber>
    </recommendedName>
</protein>
<evidence type="ECO:0000313" key="15">
    <source>
        <dbReference type="EMBL" id="MBV6342501.1"/>
    </source>
</evidence>
<dbReference type="Gene3D" id="3.40.50.11540">
    <property type="entry name" value="NADH-ubiquinone oxidoreductase 51kDa subunit"/>
    <property type="match status" value="1"/>
</dbReference>
<evidence type="ECO:0000256" key="12">
    <source>
        <dbReference type="ARBA" id="ARBA00047712"/>
    </source>
</evidence>
<keyword evidence="13" id="KW-0874">Quinone</keyword>
<dbReference type="PANTHER" id="PTHR43578:SF3">
    <property type="entry name" value="NADH-QUINONE OXIDOREDUCTASE SUBUNIT F"/>
    <property type="match status" value="1"/>
</dbReference>
<dbReference type="Gene3D" id="3.10.20.600">
    <property type="match status" value="1"/>
</dbReference>
<dbReference type="InterPro" id="IPR019575">
    <property type="entry name" value="Nuop51_4Fe4S-bd"/>
</dbReference>
<dbReference type="Gene3D" id="1.20.1440.230">
    <property type="entry name" value="NADH-ubiquinone oxidoreductase 51kDa subunit, iron-sulphur binding domain"/>
    <property type="match status" value="1"/>
</dbReference>
<evidence type="ECO:0000256" key="3">
    <source>
        <dbReference type="ARBA" id="ARBA00007523"/>
    </source>
</evidence>
<evidence type="ECO:0000256" key="9">
    <source>
        <dbReference type="ARBA" id="ARBA00023004"/>
    </source>
</evidence>
<organism evidence="15 16">
    <name type="scientific">Candidatus Magnetobacterium casense</name>
    <dbReference type="NCBI Taxonomy" id="1455061"/>
    <lineage>
        <taxon>Bacteria</taxon>
        <taxon>Pseudomonadati</taxon>
        <taxon>Nitrospirota</taxon>
        <taxon>Thermodesulfovibrionia</taxon>
        <taxon>Thermodesulfovibrionales</taxon>
        <taxon>Candidatus Magnetobacteriaceae</taxon>
        <taxon>Candidatus Magnetobacterium</taxon>
    </lineage>
</organism>
<evidence type="ECO:0000256" key="8">
    <source>
        <dbReference type="ARBA" id="ARBA00022967"/>
    </source>
</evidence>
<evidence type="ECO:0000313" key="16">
    <source>
        <dbReference type="Proteomes" id="UP001196980"/>
    </source>
</evidence>
<proteinExistence type="inferred from homology"/>
<keyword evidence="9 13" id="KW-0408">Iron</keyword>
<sequence length="425" mass="46565">MSEGILLRNTDSPDSANIDEYIRGGGYKSLEKGVLDLTPRDIIDEVKASGLRGRGGAGFPTGMKWQFAALDPKFPKYLICNADEGEPGTFKDRPILEKNPHLLIEGMVLSAYALQSTRGYIYLRGEYPQARIILERAIQEAYDRGYLGNDIMSRHFRFNLTVHMGAGAYICGEETALIESLEGKRGQPRIKPPFPVNTGAWGKPTIINNVETLANIPYIVSEGAKAYTGIGNRDCPGPKLFSVSGCVNRPGVYELPMGTRLREIIYDHCGGLKEGRTLKGVIPGGISTPILAPDNIDCAMDFTSLSRAGSQLGSGAVIVIDDSVCLVKVYERAMAFFEHESCGKCTPCREGTGWMRNILARIERGQATVTDVETLRDVAGNIVGKTFCPLGDGAANVLLTFLKLYPEEIEYHIKHKRCPQSHKTE</sequence>
<dbReference type="SUPFAM" id="SSF142019">
    <property type="entry name" value="Nqo1 FMN-binding domain-like"/>
    <property type="match status" value="1"/>
</dbReference>
<dbReference type="Gene3D" id="6.10.250.1450">
    <property type="match status" value="1"/>
</dbReference>
<evidence type="ECO:0000256" key="7">
    <source>
        <dbReference type="ARBA" id="ARBA00022723"/>
    </source>
</evidence>
<dbReference type="InterPro" id="IPR011538">
    <property type="entry name" value="Nuo51_FMN-bd"/>
</dbReference>
<dbReference type="InterPro" id="IPR001949">
    <property type="entry name" value="NADH-UbQ_OxRdtase_51kDa_CS"/>
</dbReference>
<evidence type="ECO:0000256" key="1">
    <source>
        <dbReference type="ARBA" id="ARBA00001917"/>
    </source>
</evidence>
<dbReference type="InterPro" id="IPR037207">
    <property type="entry name" value="Nuop51_4Fe4S-bd_sf"/>
</dbReference>
<dbReference type="SUPFAM" id="SSF140490">
    <property type="entry name" value="Nqo1C-terminal domain-like"/>
    <property type="match status" value="1"/>
</dbReference>
<dbReference type="InterPro" id="IPR037225">
    <property type="entry name" value="Nuo51_FMN-bd_sf"/>
</dbReference>
<keyword evidence="16" id="KW-1185">Reference proteome</keyword>
<dbReference type="PROSITE" id="PS00645">
    <property type="entry name" value="COMPLEX1_51K_2"/>
    <property type="match status" value="1"/>
</dbReference>
<keyword evidence="4 13" id="KW-0004">4Fe-4S</keyword>
<dbReference type="Pfam" id="PF01512">
    <property type="entry name" value="Complex1_51K"/>
    <property type="match status" value="1"/>
</dbReference>
<comment type="caution">
    <text evidence="15">The sequence shown here is derived from an EMBL/GenBank/DDBJ whole genome shotgun (WGS) entry which is preliminary data.</text>
</comment>
<gene>
    <name evidence="15" type="primary">nuoF</name>
    <name evidence="15" type="ORF">HWQ67_12990</name>
</gene>
<keyword evidence="15" id="KW-0560">Oxidoreductase</keyword>
<comment type="cofactor">
    <cofactor evidence="1 13">
        <name>FMN</name>
        <dbReference type="ChEBI" id="CHEBI:58210"/>
    </cofactor>
</comment>
<evidence type="ECO:0000256" key="4">
    <source>
        <dbReference type="ARBA" id="ARBA00022485"/>
    </source>
</evidence>
<comment type="similarity">
    <text evidence="3 13">Belongs to the complex I 51 kDa subunit family.</text>
</comment>
<dbReference type="PANTHER" id="PTHR43578">
    <property type="entry name" value="NADH-QUINONE OXIDOREDUCTASE SUBUNIT F"/>
    <property type="match status" value="1"/>
</dbReference>
<evidence type="ECO:0000256" key="11">
    <source>
        <dbReference type="ARBA" id="ARBA00023027"/>
    </source>
</evidence>
<keyword evidence="11 13" id="KW-0520">NAD</keyword>
<name>A0ABS6S109_9BACT</name>
<comment type="catalytic activity">
    <reaction evidence="12 13">
        <text>a quinone + NADH + 5 H(+)(in) = a quinol + NAD(+) + 4 H(+)(out)</text>
        <dbReference type="Rhea" id="RHEA:57888"/>
        <dbReference type="ChEBI" id="CHEBI:15378"/>
        <dbReference type="ChEBI" id="CHEBI:24646"/>
        <dbReference type="ChEBI" id="CHEBI:57540"/>
        <dbReference type="ChEBI" id="CHEBI:57945"/>
        <dbReference type="ChEBI" id="CHEBI:132124"/>
    </reaction>
</comment>
<reference evidence="15 16" key="1">
    <citation type="journal article" date="2020" name="J Geophys Res Biogeosci">
        <title>Magnetotaxis as an Adaptation to Enable Bacterial Shuttling of Microbial Sulfur and Sulfur Cycling Across Aquatic Oxic#Anoxic Interfaces.</title>
        <authorList>
            <person name="Li J."/>
            <person name="Liu P."/>
            <person name="Wang J."/>
            <person name="Roberts A.P."/>
            <person name="Pan Y."/>
        </authorList>
    </citation>
    <scope>NUCLEOTIDE SEQUENCE [LARGE SCALE GENOMIC DNA]</scope>
    <source>
        <strain evidence="15 16">MYR-1_YQ</strain>
    </source>
</reference>
<keyword evidence="10 13" id="KW-0411">Iron-sulfur</keyword>
<keyword evidence="7 13" id="KW-0479">Metal-binding</keyword>
<dbReference type="NCBIfam" id="NF010120">
    <property type="entry name" value="PRK13596.1"/>
    <property type="match status" value="1"/>
</dbReference>
<evidence type="ECO:0000256" key="2">
    <source>
        <dbReference type="ARBA" id="ARBA00001966"/>
    </source>
</evidence>
<keyword evidence="5 13" id="KW-0285">Flavoprotein</keyword>
<evidence type="ECO:0000256" key="13">
    <source>
        <dbReference type="RuleBase" id="RU364066"/>
    </source>
</evidence>
<feature type="domain" description="NADH-ubiquinone oxidoreductase 51kDa subunit iron-sulphur binding" evidence="14">
    <location>
        <begin position="327"/>
        <end position="372"/>
    </location>
</feature>
<dbReference type="InterPro" id="IPR011537">
    <property type="entry name" value="NADH-UbQ_OxRdtase_suF"/>
</dbReference>
<dbReference type="GO" id="GO:0016491">
    <property type="term" value="F:oxidoreductase activity"/>
    <property type="evidence" value="ECO:0007669"/>
    <property type="project" value="UniProtKB-KW"/>
</dbReference>
<dbReference type="InterPro" id="IPR054765">
    <property type="entry name" value="SLBB_dom"/>
</dbReference>
<dbReference type="RefSeq" id="WP_425340725.1">
    <property type="nucleotide sequence ID" value="NZ_JABXWD010000268.1"/>
</dbReference>
<keyword evidence="8" id="KW-1278">Translocase</keyword>